<evidence type="ECO:0000313" key="1">
    <source>
        <dbReference type="EMBL" id="TNN61312.1"/>
    </source>
</evidence>
<accession>A0A4Z2H972</accession>
<dbReference type="EMBL" id="SRLO01000317">
    <property type="protein sequence ID" value="TNN61312.1"/>
    <property type="molecule type" value="Genomic_DNA"/>
</dbReference>
<gene>
    <name evidence="1" type="ORF">EYF80_028439</name>
</gene>
<dbReference type="Proteomes" id="UP000314294">
    <property type="component" value="Unassembled WGS sequence"/>
</dbReference>
<sequence length="228" mass="25080">MATSGPSPYLSSVQRRHIQQQDIIPLLLTRGHLPGCSPGRDLQTPKNSSNSLFWLRLPASSELVHWNGGIGSTYSRCKKVVRAESIFVLKRVEGISSVLKNEVRVPVEAFMEVICFTHIAAKRHQPCRETTQHTNPTEVFCERQLMGHTSVPGSILPIKEFHTPGLVPPAQPTVFSGALAGNVWIGDAKLPGKPVKLLDLHSKDVKEHFSSMLLSLRVASPLAVTRSK</sequence>
<comment type="caution">
    <text evidence="1">The sequence shown here is derived from an EMBL/GenBank/DDBJ whole genome shotgun (WGS) entry which is preliminary data.</text>
</comment>
<reference evidence="1 2" key="1">
    <citation type="submission" date="2019-03" db="EMBL/GenBank/DDBJ databases">
        <title>First draft genome of Liparis tanakae, snailfish: a comprehensive survey of snailfish specific genes.</title>
        <authorList>
            <person name="Kim W."/>
            <person name="Song I."/>
            <person name="Jeong J.-H."/>
            <person name="Kim D."/>
            <person name="Kim S."/>
            <person name="Ryu S."/>
            <person name="Song J.Y."/>
            <person name="Lee S.K."/>
        </authorList>
    </citation>
    <scope>NUCLEOTIDE SEQUENCE [LARGE SCALE GENOMIC DNA]</scope>
    <source>
        <tissue evidence="1">Muscle</tissue>
    </source>
</reference>
<organism evidence="1 2">
    <name type="scientific">Liparis tanakae</name>
    <name type="common">Tanaka's snailfish</name>
    <dbReference type="NCBI Taxonomy" id="230148"/>
    <lineage>
        <taxon>Eukaryota</taxon>
        <taxon>Metazoa</taxon>
        <taxon>Chordata</taxon>
        <taxon>Craniata</taxon>
        <taxon>Vertebrata</taxon>
        <taxon>Euteleostomi</taxon>
        <taxon>Actinopterygii</taxon>
        <taxon>Neopterygii</taxon>
        <taxon>Teleostei</taxon>
        <taxon>Neoteleostei</taxon>
        <taxon>Acanthomorphata</taxon>
        <taxon>Eupercaria</taxon>
        <taxon>Perciformes</taxon>
        <taxon>Cottioidei</taxon>
        <taxon>Cottales</taxon>
        <taxon>Liparidae</taxon>
        <taxon>Liparis</taxon>
    </lineage>
</organism>
<keyword evidence="2" id="KW-1185">Reference proteome</keyword>
<name>A0A4Z2H972_9TELE</name>
<evidence type="ECO:0000313" key="2">
    <source>
        <dbReference type="Proteomes" id="UP000314294"/>
    </source>
</evidence>
<protein>
    <submittedName>
        <fullName evidence="1">Uncharacterized protein</fullName>
    </submittedName>
</protein>
<proteinExistence type="predicted"/>
<dbReference type="AlphaFoldDB" id="A0A4Z2H972"/>